<feature type="region of interest" description="Disordered" evidence="1">
    <location>
        <begin position="103"/>
        <end position="216"/>
    </location>
</feature>
<feature type="compositionally biased region" description="Basic residues" evidence="1">
    <location>
        <begin position="320"/>
        <end position="333"/>
    </location>
</feature>
<feature type="compositionally biased region" description="Basic and acidic residues" evidence="1">
    <location>
        <begin position="162"/>
        <end position="171"/>
    </location>
</feature>
<feature type="compositionally biased region" description="Basic and acidic residues" evidence="1">
    <location>
        <begin position="183"/>
        <end position="198"/>
    </location>
</feature>
<sequence>MAAPSSTTEKTALNHANLLSAGGDFTKDDAIRFYVASQIRFSKIHAAEGRTVLASWDEKKAPPSHTPWPSAFETPVLKPRIAVNLLKSSADITLMAPITPQAVSRLSESRRHETMSRSDQIRTAEKPSRKGLSYDEQAPSRRAKKKRQVTQAEDATCDSDEEHTLRLAERREHKRLRRAVLKSRSESSHSDNSEDSSAKKKRKKPNKKLPKATPKIPAGLALMHGFASTSVGKNRLTLVPPVGSSGVFNRGKASTKFNIDERKRSQGKAGAVNSFSERQFLNHVPAGLSRRQKRSPSPSFSLSSHGRSDLPEQSGEASAKHRGRNSAKKRKVAERKVESKKGNEKPEIPRSPLASHSAFPSTDRPSPANVVESVVWDIENESCTLPSESGVPVADGERSKVTVVVLQVKDRSSGLIQHQASNISAAESHDMHRSVIQLESNPVIPVLHAQLERSVSVGPSGSTAAFIMDSKKRSSSLGPSESASQVILHALQKQDLATSSKYFPSAVPSYAVPDNIHEDPRPSENANERNHSAVLANPDAANLSVYPMERLRNNSAESSKAHPLAAPSVVPSSLNSLKQALHAFDAFDPSLRSSRRNLGSSVPNAEQSYDNIGYATPDSRPPASFERHGSQYLTEASSVLLYMEEYATPDALSDDCNLLGDSLGYIEPSDCVTCDPFALGFEDGMEESCIYQPDLFDHMNYSDYVDPLDDMQLASEGYQDSSAYWADDVLSTAQVQADEYDLVVLGSELDDSDRDFGYSRAFSAVGSDARPMSAEPESAQSLYCASSDHSHDHTDNDGESLGFEEPWLSQGATLLRGQGGLVARARGPLERNLPTVARVEQDVARTLRDHWHPQKL</sequence>
<protein>
    <submittedName>
        <fullName evidence="2">Uncharacterized protein</fullName>
    </submittedName>
</protein>
<dbReference type="EMBL" id="SFCI01000277">
    <property type="protein sequence ID" value="TFY80873.1"/>
    <property type="molecule type" value="Genomic_DNA"/>
</dbReference>
<feature type="compositionally biased region" description="Basic and acidic residues" evidence="1">
    <location>
        <begin position="334"/>
        <end position="348"/>
    </location>
</feature>
<gene>
    <name evidence="2" type="ORF">EWM64_g3142</name>
</gene>
<dbReference type="AlphaFoldDB" id="A0A4Z0A3H0"/>
<evidence type="ECO:0000256" key="1">
    <source>
        <dbReference type="SAM" id="MobiDB-lite"/>
    </source>
</evidence>
<reference evidence="2 3" key="1">
    <citation type="submission" date="2019-02" db="EMBL/GenBank/DDBJ databases">
        <title>Genome sequencing of the rare red list fungi Hericium alpestre (H. flagellum).</title>
        <authorList>
            <person name="Buettner E."/>
            <person name="Kellner H."/>
        </authorList>
    </citation>
    <scope>NUCLEOTIDE SEQUENCE [LARGE SCALE GENOMIC DNA]</scope>
    <source>
        <strain evidence="2 3">DSM 108284</strain>
    </source>
</reference>
<evidence type="ECO:0000313" key="3">
    <source>
        <dbReference type="Proteomes" id="UP000298061"/>
    </source>
</evidence>
<organism evidence="2 3">
    <name type="scientific">Hericium alpestre</name>
    <dbReference type="NCBI Taxonomy" id="135208"/>
    <lineage>
        <taxon>Eukaryota</taxon>
        <taxon>Fungi</taxon>
        <taxon>Dikarya</taxon>
        <taxon>Basidiomycota</taxon>
        <taxon>Agaricomycotina</taxon>
        <taxon>Agaricomycetes</taxon>
        <taxon>Russulales</taxon>
        <taxon>Hericiaceae</taxon>
        <taxon>Hericium</taxon>
    </lineage>
</organism>
<dbReference type="OrthoDB" id="3270989at2759"/>
<feature type="compositionally biased region" description="Low complexity" evidence="1">
    <location>
        <begin position="295"/>
        <end position="304"/>
    </location>
</feature>
<feature type="compositionally biased region" description="Basic and acidic residues" evidence="1">
    <location>
        <begin position="107"/>
        <end position="128"/>
    </location>
</feature>
<dbReference type="STRING" id="135208.A0A4Z0A3H0"/>
<name>A0A4Z0A3H0_9AGAM</name>
<feature type="compositionally biased region" description="Basic residues" evidence="1">
    <location>
        <begin position="199"/>
        <end position="210"/>
    </location>
</feature>
<feature type="region of interest" description="Disordered" evidence="1">
    <location>
        <begin position="767"/>
        <end position="803"/>
    </location>
</feature>
<evidence type="ECO:0000313" key="2">
    <source>
        <dbReference type="EMBL" id="TFY80873.1"/>
    </source>
</evidence>
<comment type="caution">
    <text evidence="2">The sequence shown here is derived from an EMBL/GenBank/DDBJ whole genome shotgun (WGS) entry which is preliminary data.</text>
</comment>
<keyword evidence="3" id="KW-1185">Reference proteome</keyword>
<dbReference type="Proteomes" id="UP000298061">
    <property type="component" value="Unassembled WGS sequence"/>
</dbReference>
<proteinExistence type="predicted"/>
<feature type="region of interest" description="Disordered" evidence="1">
    <location>
        <begin position="285"/>
        <end position="367"/>
    </location>
</feature>
<accession>A0A4Z0A3H0</accession>
<feature type="compositionally biased region" description="Basic residues" evidence="1">
    <location>
        <begin position="172"/>
        <end position="181"/>
    </location>
</feature>